<feature type="region of interest" description="Disordered" evidence="1">
    <location>
        <begin position="192"/>
        <end position="413"/>
    </location>
</feature>
<name>A0A8H6S7L1_MYCCL</name>
<reference evidence="2" key="1">
    <citation type="submission" date="2020-05" db="EMBL/GenBank/DDBJ databases">
        <title>Mycena genomes resolve the evolution of fungal bioluminescence.</title>
        <authorList>
            <person name="Tsai I.J."/>
        </authorList>
    </citation>
    <scope>NUCLEOTIDE SEQUENCE</scope>
    <source>
        <strain evidence="2">110903Hualien_Pintung</strain>
    </source>
</reference>
<dbReference type="AlphaFoldDB" id="A0A8H6S7L1"/>
<gene>
    <name evidence="2" type="ORF">HMN09_01204600</name>
</gene>
<organism evidence="2 3">
    <name type="scientific">Mycena chlorophos</name>
    <name type="common">Agaric fungus</name>
    <name type="synonym">Agaricus chlorophos</name>
    <dbReference type="NCBI Taxonomy" id="658473"/>
    <lineage>
        <taxon>Eukaryota</taxon>
        <taxon>Fungi</taxon>
        <taxon>Dikarya</taxon>
        <taxon>Basidiomycota</taxon>
        <taxon>Agaricomycotina</taxon>
        <taxon>Agaricomycetes</taxon>
        <taxon>Agaricomycetidae</taxon>
        <taxon>Agaricales</taxon>
        <taxon>Marasmiineae</taxon>
        <taxon>Mycenaceae</taxon>
        <taxon>Mycena</taxon>
    </lineage>
</organism>
<protein>
    <submittedName>
        <fullName evidence="2">Uncharacterized protein</fullName>
    </submittedName>
</protein>
<evidence type="ECO:0000313" key="2">
    <source>
        <dbReference type="EMBL" id="KAF7293262.1"/>
    </source>
</evidence>
<accession>A0A8H6S7L1</accession>
<sequence length="413" mass="44487">MSAIQPRFYDIPLEPASPSSIHQYELPAENYLPPEPADAASLLRDISMQLFALGYNVERFMNTPMEDRLASPVNEMTAEVWNFLGEVLYYLPRGLKDEDIVKSRMKLYETLTETERGRPMVITEQVNPGADLPDPVYVEATMPDGEIHKEPVPIEAVLEGNSYIGNNSRGFTLSHSALAGTDAVDYVVEFIPDEPKDPTNSPAPRALVDEVDLPQPKLGGKAATNVKKSKKGKEKAVDAVDESVEVVQTEKPRQSTAPAKRGHATTSSVSGIVEESVPATSTTTAPRRAPRRSVVTSTTEAEGSEAGSTAQGRPRRTRANANASLEGAGSGRPGVAARRQTTTTTTDGDGAKPASRRVIVIKRAAAPQERGAIEATADTPISDTRKRKRDGGEDGGEPFLATRSSKRARKVVS</sequence>
<evidence type="ECO:0000256" key="1">
    <source>
        <dbReference type="SAM" id="MobiDB-lite"/>
    </source>
</evidence>
<dbReference type="EMBL" id="JACAZE010000021">
    <property type="protein sequence ID" value="KAF7293262.1"/>
    <property type="molecule type" value="Genomic_DNA"/>
</dbReference>
<dbReference type="OrthoDB" id="3063835at2759"/>
<feature type="compositionally biased region" description="Low complexity" evidence="1">
    <location>
        <begin position="276"/>
        <end position="299"/>
    </location>
</feature>
<evidence type="ECO:0000313" key="3">
    <source>
        <dbReference type="Proteomes" id="UP000613580"/>
    </source>
</evidence>
<proteinExistence type="predicted"/>
<keyword evidence="3" id="KW-1185">Reference proteome</keyword>
<dbReference type="Proteomes" id="UP000613580">
    <property type="component" value="Unassembled WGS sequence"/>
</dbReference>
<feature type="compositionally biased region" description="Basic residues" evidence="1">
    <location>
        <begin position="404"/>
        <end position="413"/>
    </location>
</feature>
<comment type="caution">
    <text evidence="2">The sequence shown here is derived from an EMBL/GenBank/DDBJ whole genome shotgun (WGS) entry which is preliminary data.</text>
</comment>